<name>A0AC61QLM3_9BACT</name>
<gene>
    <name evidence="1" type="ORF">E5358_14335</name>
</gene>
<comment type="caution">
    <text evidence="1">The sequence shown here is derived from an EMBL/GenBank/DDBJ whole genome shotgun (WGS) entry which is preliminary data.</text>
</comment>
<protein>
    <submittedName>
        <fullName evidence="1">DUF3089 domain-containing protein</fullName>
    </submittedName>
</protein>
<evidence type="ECO:0000313" key="2">
    <source>
        <dbReference type="Proteomes" id="UP000308886"/>
    </source>
</evidence>
<dbReference type="EMBL" id="SRZC01000035">
    <property type="protein sequence ID" value="TGX79869.1"/>
    <property type="molecule type" value="Genomic_DNA"/>
</dbReference>
<accession>A0AC61QLM3</accession>
<proteinExistence type="predicted"/>
<reference evidence="1" key="1">
    <citation type="submission" date="2019-04" db="EMBL/GenBank/DDBJ databases">
        <title>Microbes associate with the intestines of laboratory mice.</title>
        <authorList>
            <person name="Navarre W."/>
            <person name="Wong E."/>
            <person name="Huang K."/>
            <person name="Tropini C."/>
            <person name="Ng K."/>
            <person name="Yu B."/>
        </authorList>
    </citation>
    <scope>NUCLEOTIDE SEQUENCE</scope>
    <source>
        <strain evidence="1">NM73_A23</strain>
    </source>
</reference>
<keyword evidence="2" id="KW-1185">Reference proteome</keyword>
<dbReference type="Proteomes" id="UP000308886">
    <property type="component" value="Unassembled WGS sequence"/>
</dbReference>
<evidence type="ECO:0000313" key="1">
    <source>
        <dbReference type="EMBL" id="TGX79869.1"/>
    </source>
</evidence>
<organism evidence="1 2">
    <name type="scientific">Palleniella muris</name>
    <dbReference type="NCBI Taxonomy" id="3038145"/>
    <lineage>
        <taxon>Bacteria</taxon>
        <taxon>Pseudomonadati</taxon>
        <taxon>Bacteroidota</taxon>
        <taxon>Bacteroidia</taxon>
        <taxon>Bacteroidales</taxon>
        <taxon>Prevotellaceae</taxon>
        <taxon>Palleniella</taxon>
    </lineage>
</organism>
<sequence>MQKLAKQFLTLALFALMIPSTLRAQIEWSDSLMWYRSANKLKATTDYDVFYVLPTCVFAWEDRQGTKHYNADPMNPEHRKAWRLSAELADTIFATEARLYLPYYRQATFGTPNEAAYKAASDTARADVINAFKHYMAHNNAGRPFVLAGFSQGARMVTELLKAMDDDTYRKMIAAYVVGYGITAADTMPHPNLYMPGSHVMQHIRMATDAASRGVTVCFNSVAKVEAVNKDLCGMNIACINPVSWTTENRPATLLAAGASPQKDDSRFPYGTAVVARSKDVPVTVSVNKELKVLVVDGLDVPRYTLPSLKDMFPEGNLHLQELFFYAEHLRENVKLRNRSK</sequence>